<proteinExistence type="predicted"/>
<protein>
    <submittedName>
        <fullName evidence="1">Uncharacterized protein</fullName>
    </submittedName>
</protein>
<evidence type="ECO:0000313" key="1">
    <source>
        <dbReference type="EMBL" id="KAG5175519.1"/>
    </source>
</evidence>
<accession>A0A835YQW2</accession>
<name>A0A835YQW2_9STRA</name>
<sequence length="82" mass="8668">MASCAVAVCRLVSQSVFLCTFYTHTRARQQQRSVAAPRERGVLPAGHRGSAAAAAGTLHSESYVPTLYTAGRSFAQSGALRV</sequence>
<gene>
    <name evidence="1" type="ORF">JKP88DRAFT_228757</name>
</gene>
<dbReference type="EMBL" id="JAFCMP010000548">
    <property type="protein sequence ID" value="KAG5175519.1"/>
    <property type="molecule type" value="Genomic_DNA"/>
</dbReference>
<reference evidence="1" key="1">
    <citation type="submission" date="2021-02" db="EMBL/GenBank/DDBJ databases">
        <title>First Annotated Genome of the Yellow-green Alga Tribonema minus.</title>
        <authorList>
            <person name="Mahan K.M."/>
        </authorList>
    </citation>
    <scope>NUCLEOTIDE SEQUENCE</scope>
    <source>
        <strain evidence="1">UTEX B ZZ1240</strain>
    </source>
</reference>
<keyword evidence="2" id="KW-1185">Reference proteome</keyword>
<organism evidence="1 2">
    <name type="scientific">Tribonema minus</name>
    <dbReference type="NCBI Taxonomy" id="303371"/>
    <lineage>
        <taxon>Eukaryota</taxon>
        <taxon>Sar</taxon>
        <taxon>Stramenopiles</taxon>
        <taxon>Ochrophyta</taxon>
        <taxon>PX clade</taxon>
        <taxon>Xanthophyceae</taxon>
        <taxon>Tribonematales</taxon>
        <taxon>Tribonemataceae</taxon>
        <taxon>Tribonema</taxon>
    </lineage>
</organism>
<comment type="caution">
    <text evidence="1">The sequence shown here is derived from an EMBL/GenBank/DDBJ whole genome shotgun (WGS) entry which is preliminary data.</text>
</comment>
<evidence type="ECO:0000313" key="2">
    <source>
        <dbReference type="Proteomes" id="UP000664859"/>
    </source>
</evidence>
<dbReference type="AlphaFoldDB" id="A0A835YQW2"/>
<dbReference type="Proteomes" id="UP000664859">
    <property type="component" value="Unassembled WGS sequence"/>
</dbReference>